<comment type="caution">
    <text evidence="5">The sequence shown here is derived from an EMBL/GenBank/DDBJ whole genome shotgun (WGS) entry which is preliminary data.</text>
</comment>
<dbReference type="CDD" id="cd01129">
    <property type="entry name" value="PulE-GspE-like"/>
    <property type="match status" value="1"/>
</dbReference>
<proteinExistence type="inferred from homology"/>
<comment type="similarity">
    <text evidence="1">Belongs to the GSP E family.</text>
</comment>
<evidence type="ECO:0000313" key="6">
    <source>
        <dbReference type="Proteomes" id="UP000473885"/>
    </source>
</evidence>
<dbReference type="Gene3D" id="3.30.450.90">
    <property type="match status" value="1"/>
</dbReference>
<dbReference type="Gene3D" id="3.30.300.160">
    <property type="entry name" value="Type II secretion system, protein E, N-terminal domain"/>
    <property type="match status" value="1"/>
</dbReference>
<evidence type="ECO:0000259" key="4">
    <source>
        <dbReference type="PROSITE" id="PS00662"/>
    </source>
</evidence>
<dbReference type="GO" id="GO:0005886">
    <property type="term" value="C:plasma membrane"/>
    <property type="evidence" value="ECO:0007669"/>
    <property type="project" value="TreeGrafter"/>
</dbReference>
<dbReference type="InterPro" id="IPR003593">
    <property type="entry name" value="AAA+_ATPase"/>
</dbReference>
<gene>
    <name evidence="5" type="ORF">FDF74_04945</name>
</gene>
<dbReference type="Pfam" id="PF05157">
    <property type="entry name" value="MshEN"/>
    <property type="match status" value="1"/>
</dbReference>
<dbReference type="SUPFAM" id="SSF52540">
    <property type="entry name" value="P-loop containing nucleoside triphosphate hydrolases"/>
    <property type="match status" value="1"/>
</dbReference>
<protein>
    <submittedName>
        <fullName evidence="5">Type II secretion system protein GspE</fullName>
    </submittedName>
</protein>
<dbReference type="Proteomes" id="UP000473885">
    <property type="component" value="Unassembled WGS sequence"/>
</dbReference>
<name>A0A6M0R8I6_9CLOT</name>
<dbReference type="InterPro" id="IPR027417">
    <property type="entry name" value="P-loop_NTPase"/>
</dbReference>
<reference evidence="5 6" key="1">
    <citation type="submission" date="2019-04" db="EMBL/GenBank/DDBJ databases">
        <title>Genome sequencing of Clostridium botulinum Groups I-IV and Clostridium butyricum.</title>
        <authorList>
            <person name="Brunt J."/>
            <person name="Van Vliet A.H.M."/>
            <person name="Stringer S.C."/>
            <person name="Carter A.T."/>
            <person name="Peck M.W."/>
        </authorList>
    </citation>
    <scope>NUCLEOTIDE SEQUENCE [LARGE SCALE GENOMIC DNA]</scope>
    <source>
        <strain evidence="5 6">IFR 18/094</strain>
    </source>
</reference>
<dbReference type="PANTHER" id="PTHR30258:SF1">
    <property type="entry name" value="PROTEIN TRANSPORT PROTEIN HOFB HOMOLOG"/>
    <property type="match status" value="1"/>
</dbReference>
<keyword evidence="3" id="KW-0067">ATP-binding</keyword>
<dbReference type="RefSeq" id="WP_163248819.1">
    <property type="nucleotide sequence ID" value="NZ_SXDP01000002.1"/>
</dbReference>
<feature type="domain" description="Bacterial type II secretion system protein E" evidence="4">
    <location>
        <begin position="380"/>
        <end position="394"/>
    </location>
</feature>
<dbReference type="GO" id="GO:0005524">
    <property type="term" value="F:ATP binding"/>
    <property type="evidence" value="ECO:0007669"/>
    <property type="project" value="UniProtKB-KW"/>
</dbReference>
<dbReference type="FunFam" id="3.30.450.90:FF:000001">
    <property type="entry name" value="Type II secretion system ATPase GspE"/>
    <property type="match status" value="1"/>
</dbReference>
<evidence type="ECO:0000256" key="1">
    <source>
        <dbReference type="ARBA" id="ARBA00006611"/>
    </source>
</evidence>
<dbReference type="SMART" id="SM00382">
    <property type="entry name" value="AAA"/>
    <property type="match status" value="1"/>
</dbReference>
<dbReference type="PANTHER" id="PTHR30258">
    <property type="entry name" value="TYPE II SECRETION SYSTEM PROTEIN GSPE-RELATED"/>
    <property type="match status" value="1"/>
</dbReference>
<dbReference type="SUPFAM" id="SSF160246">
    <property type="entry name" value="EspE N-terminal domain-like"/>
    <property type="match status" value="1"/>
</dbReference>
<dbReference type="InterPro" id="IPR001482">
    <property type="entry name" value="T2SS/T4SS_dom"/>
</dbReference>
<evidence type="ECO:0000256" key="3">
    <source>
        <dbReference type="ARBA" id="ARBA00022840"/>
    </source>
</evidence>
<evidence type="ECO:0000313" key="5">
    <source>
        <dbReference type="EMBL" id="NEZ46562.1"/>
    </source>
</evidence>
<keyword evidence="6" id="KW-1185">Reference proteome</keyword>
<dbReference type="GO" id="GO:0016887">
    <property type="term" value="F:ATP hydrolysis activity"/>
    <property type="evidence" value="ECO:0007669"/>
    <property type="project" value="TreeGrafter"/>
</dbReference>
<dbReference type="Gene3D" id="3.40.50.300">
    <property type="entry name" value="P-loop containing nucleotide triphosphate hydrolases"/>
    <property type="match status" value="1"/>
</dbReference>
<dbReference type="AlphaFoldDB" id="A0A6M0R8I6"/>
<dbReference type="InterPro" id="IPR037257">
    <property type="entry name" value="T2SS_E_N_sf"/>
</dbReference>
<dbReference type="Pfam" id="PF00437">
    <property type="entry name" value="T2SSE"/>
    <property type="match status" value="1"/>
</dbReference>
<dbReference type="FunFam" id="3.30.300.160:FF:000002">
    <property type="entry name" value="Type II secretion system protein E"/>
    <property type="match status" value="1"/>
</dbReference>
<dbReference type="EMBL" id="SXDP01000002">
    <property type="protein sequence ID" value="NEZ46562.1"/>
    <property type="molecule type" value="Genomic_DNA"/>
</dbReference>
<accession>A0A6M0R8I6</accession>
<keyword evidence="2" id="KW-0547">Nucleotide-binding</keyword>
<dbReference type="FunFam" id="3.40.50.300:FF:000398">
    <property type="entry name" value="Type IV pilus assembly ATPase PilB"/>
    <property type="match status" value="1"/>
</dbReference>
<dbReference type="PROSITE" id="PS00662">
    <property type="entry name" value="T2SP_E"/>
    <property type="match status" value="1"/>
</dbReference>
<sequence>MDLKKKKLGDILVEANKITKEQLKSALNKQKSKGKKLGEILIDEKIITEENIMEAISQQLGIKKVDINMININKEAIKVIPEKLALKHLLVPIGFKDNKIQVAMWDPLNIFAIDDVKIVSGYDVEPFVATRQEIKRAIERYYIDQYVQEVAQELRRENKKDIKEKEIENIGFDDIKNAPVVKILDSLIQNAIQSRASDIHIEPFDELVKIRYRIDGELQQISTISKDSLVPLVTRIKILANLDIAEKRIPQDGRILKKFNKKEIDLRVSTLPTVFGEKVVIRILNRENYLIGKDKLNMEKEDIEKIEKIIKSPHGIILVTGPTGSGKSTTLYTLLNDLNDSKNNIVTIEDPVEYVLQGVNQVNVNTKAGLTFANGLRSILRQDPDIIMIGEIRDRETAEIAIRAAITGHLVLSTIHTNDSASSIIRLKDMGVMPYLISTSLSGVISQRLVRKICPYCIESHEANEQEKDILDINKNKKLMLYKGQGCGYCKNTGYIGRTGVFEIMEIGREHVEMIMQNKSSDDLQELSIKNGMKTIKMSCRELVLKGQTTLEEFLKIAYLRDF</sequence>
<evidence type="ECO:0000256" key="2">
    <source>
        <dbReference type="ARBA" id="ARBA00022741"/>
    </source>
</evidence>
<dbReference type="InterPro" id="IPR007831">
    <property type="entry name" value="T2SS_GspE_N"/>
</dbReference>
<organism evidence="5 6">
    <name type="scientific">Clostridium niameyense</name>
    <dbReference type="NCBI Taxonomy" id="1622073"/>
    <lineage>
        <taxon>Bacteria</taxon>
        <taxon>Bacillati</taxon>
        <taxon>Bacillota</taxon>
        <taxon>Clostridia</taxon>
        <taxon>Eubacteriales</taxon>
        <taxon>Clostridiaceae</taxon>
        <taxon>Clostridium</taxon>
    </lineage>
</organism>